<dbReference type="FunFam" id="2.170.260.10:FF:000003">
    <property type="entry name" value="Piwi-like RNA-mediated gene silencing 2"/>
    <property type="match status" value="1"/>
</dbReference>
<evidence type="ECO:0000256" key="1">
    <source>
        <dbReference type="ARBA" id="ARBA00004496"/>
    </source>
</evidence>
<dbReference type="Proteomes" id="UP000515204">
    <property type="component" value="Unplaced"/>
</dbReference>
<dbReference type="GO" id="GO:0005737">
    <property type="term" value="C:cytoplasm"/>
    <property type="evidence" value="ECO:0007669"/>
    <property type="project" value="UniProtKB-SubCell"/>
</dbReference>
<dbReference type="InterPro" id="IPR003100">
    <property type="entry name" value="PAZ_dom"/>
</dbReference>
<comment type="subcellular location">
    <subcellularLocation>
        <location evidence="1">Cytoplasm</location>
    </subcellularLocation>
</comment>
<dbReference type="Gene3D" id="2.170.260.10">
    <property type="entry name" value="paz domain"/>
    <property type="match status" value="1"/>
</dbReference>
<reference evidence="12" key="1">
    <citation type="submission" date="2025-08" db="UniProtKB">
        <authorList>
            <consortium name="RefSeq"/>
        </authorList>
    </citation>
    <scope>IDENTIFICATION</scope>
</reference>
<dbReference type="Gene3D" id="3.30.420.10">
    <property type="entry name" value="Ribonuclease H-like superfamily/Ribonuclease H"/>
    <property type="match status" value="1"/>
</dbReference>
<dbReference type="CDD" id="cd02845">
    <property type="entry name" value="PAZ_piwi_like"/>
    <property type="match status" value="1"/>
</dbReference>
<dbReference type="Pfam" id="PF02170">
    <property type="entry name" value="PAZ"/>
    <property type="match status" value="1"/>
</dbReference>
<accession>A0A6P3WSP9</accession>
<keyword evidence="3" id="KW-0963">Cytoplasm</keyword>
<evidence type="ECO:0000256" key="3">
    <source>
        <dbReference type="ARBA" id="ARBA00022490"/>
    </source>
</evidence>
<dbReference type="Gene3D" id="3.40.50.2300">
    <property type="match status" value="1"/>
</dbReference>
<evidence type="ECO:0000259" key="10">
    <source>
        <dbReference type="PROSITE" id="PS50822"/>
    </source>
</evidence>
<evidence type="ECO:0000256" key="5">
    <source>
        <dbReference type="ARBA" id="ARBA00022884"/>
    </source>
</evidence>
<dbReference type="GO" id="GO:0140965">
    <property type="term" value="P:secondary piRNA processing"/>
    <property type="evidence" value="ECO:0007669"/>
    <property type="project" value="UniProtKB-ARBA"/>
</dbReference>
<feature type="domain" description="PAZ" evidence="9">
    <location>
        <begin position="352"/>
        <end position="463"/>
    </location>
</feature>
<feature type="compositionally biased region" description="Polar residues" evidence="8">
    <location>
        <begin position="35"/>
        <end position="45"/>
    </location>
</feature>
<dbReference type="GO" id="GO:0003723">
    <property type="term" value="F:RNA binding"/>
    <property type="evidence" value="ECO:0007669"/>
    <property type="project" value="UniProtKB-KW"/>
</dbReference>
<dbReference type="GO" id="GO:0030154">
    <property type="term" value="P:cell differentiation"/>
    <property type="evidence" value="ECO:0007669"/>
    <property type="project" value="UniProtKB-KW"/>
</dbReference>
<protein>
    <submittedName>
        <fullName evidence="12">Piwi-like protein 1 isoform X1</fullName>
    </submittedName>
</protein>
<keyword evidence="2" id="KW-0217">Developmental protein</keyword>
<evidence type="ECO:0000256" key="6">
    <source>
        <dbReference type="ARBA" id="ARBA00023158"/>
    </source>
</evidence>
<evidence type="ECO:0000256" key="8">
    <source>
        <dbReference type="SAM" id="MobiDB-lite"/>
    </source>
</evidence>
<keyword evidence="11" id="KW-1185">Reference proteome</keyword>
<dbReference type="InterPro" id="IPR003165">
    <property type="entry name" value="Piwi"/>
</dbReference>
<dbReference type="InterPro" id="IPR036397">
    <property type="entry name" value="RNaseH_sf"/>
</dbReference>
<dbReference type="OrthoDB" id="445936at2759"/>
<evidence type="ECO:0000256" key="4">
    <source>
        <dbReference type="ARBA" id="ARBA00022782"/>
    </source>
</evidence>
<dbReference type="PROSITE" id="PS50822">
    <property type="entry name" value="PIWI"/>
    <property type="match status" value="1"/>
</dbReference>
<dbReference type="InterPro" id="IPR036085">
    <property type="entry name" value="PAZ_dom_sf"/>
</dbReference>
<dbReference type="SMART" id="SM00949">
    <property type="entry name" value="PAZ"/>
    <property type="match status" value="1"/>
</dbReference>
<dbReference type="SMART" id="SM00950">
    <property type="entry name" value="Piwi"/>
    <property type="match status" value="1"/>
</dbReference>
<keyword evidence="6" id="KW-0943">RNA-mediated gene silencing</keyword>
<dbReference type="KEGG" id="dqu:106741529"/>
<dbReference type="AlphaFoldDB" id="A0A6P3WSP9"/>
<evidence type="ECO:0000313" key="11">
    <source>
        <dbReference type="Proteomes" id="UP000515204"/>
    </source>
</evidence>
<name>A0A6P3WSP9_DINQU</name>
<dbReference type="FunFam" id="3.30.420.10:FF:000014">
    <property type="entry name" value="Piwi-like RNA-mediated gene silencing 1"/>
    <property type="match status" value="1"/>
</dbReference>
<comment type="similarity">
    <text evidence="7">Belongs to the argonaute family. Piwi subfamily.</text>
</comment>
<evidence type="ECO:0000256" key="2">
    <source>
        <dbReference type="ARBA" id="ARBA00022473"/>
    </source>
</evidence>
<organism evidence="11 12">
    <name type="scientific">Dinoponera quadriceps</name>
    <name type="common">South American ant</name>
    <dbReference type="NCBI Taxonomy" id="609295"/>
    <lineage>
        <taxon>Eukaryota</taxon>
        <taxon>Metazoa</taxon>
        <taxon>Ecdysozoa</taxon>
        <taxon>Arthropoda</taxon>
        <taxon>Hexapoda</taxon>
        <taxon>Insecta</taxon>
        <taxon>Pterygota</taxon>
        <taxon>Neoptera</taxon>
        <taxon>Endopterygota</taxon>
        <taxon>Hymenoptera</taxon>
        <taxon>Apocrita</taxon>
        <taxon>Aculeata</taxon>
        <taxon>Formicoidea</taxon>
        <taxon>Formicidae</taxon>
        <taxon>Ponerinae</taxon>
        <taxon>Ponerini</taxon>
        <taxon>Dinoponera</taxon>
    </lineage>
</organism>
<gene>
    <name evidence="12" type="primary">LOC106741529</name>
</gene>
<dbReference type="InterPro" id="IPR012337">
    <property type="entry name" value="RNaseH-like_sf"/>
</dbReference>
<dbReference type="Pfam" id="PF23278">
    <property type="entry name" value="Piwi_N"/>
    <property type="match status" value="1"/>
</dbReference>
<dbReference type="RefSeq" id="XP_014469138.1">
    <property type="nucleotide sequence ID" value="XM_014613652.1"/>
</dbReference>
<feature type="domain" description="Piwi" evidence="10">
    <location>
        <begin position="630"/>
        <end position="939"/>
    </location>
</feature>
<dbReference type="SUPFAM" id="SSF101690">
    <property type="entry name" value="PAZ domain"/>
    <property type="match status" value="1"/>
</dbReference>
<dbReference type="CDD" id="cd04658">
    <property type="entry name" value="Piwi_piwi-like_Euk"/>
    <property type="match status" value="1"/>
</dbReference>
<dbReference type="SUPFAM" id="SSF53098">
    <property type="entry name" value="Ribonuclease H-like"/>
    <property type="match status" value="1"/>
</dbReference>
<proteinExistence type="inferred from homology"/>
<evidence type="ECO:0000256" key="7">
    <source>
        <dbReference type="ARBA" id="ARBA00038291"/>
    </source>
</evidence>
<dbReference type="PANTHER" id="PTHR22891">
    <property type="entry name" value="EUKARYOTIC TRANSLATION INITIATION FACTOR 2C"/>
    <property type="match status" value="1"/>
</dbReference>
<dbReference type="CTD" id="192669"/>
<feature type="region of interest" description="Disordered" evidence="8">
    <location>
        <begin position="1"/>
        <end position="52"/>
    </location>
</feature>
<keyword evidence="4" id="KW-0221">Differentiation</keyword>
<evidence type="ECO:0000259" key="9">
    <source>
        <dbReference type="PROSITE" id="PS50821"/>
    </source>
</evidence>
<dbReference type="PROSITE" id="PS50821">
    <property type="entry name" value="PAZ"/>
    <property type="match status" value="1"/>
</dbReference>
<evidence type="ECO:0000313" key="12">
    <source>
        <dbReference type="RefSeq" id="XP_014469138.1"/>
    </source>
</evidence>
<sequence>MSDKNIPGKGRSSYLLEMMKKRKEQKKEQEKYSLETPSQSSSDQTSFERESYGQSLFASPPIITAGRGRANLANLMSLQLQRSSSSGPKYEDYVPPIGHGASSQGMGRSSLLGVLQKHALIGASASTSSSSISASTPVRKIDATKDDDSGILGALADLSVYDNPPSHEVSPEKETVIRRQGESGTRVNVSANYIDLELEPGKGLFQYEVKFSPDIDARGLRRKLLNQHGAMLGRTRTFDGMILFLPEKLPENITRLKSEHPVDGSDVILTIIYKKQQSMSENVQFFNVLLGRIMRALSLVRIGRQSFNPKCSHVINQHQLEVWPGYVTAINEYEGGLKLCVDFKHRVLRTQTVRDLMTDMFQKQRHNYRESVVREIVGTSVLTRYNNRTYRIDDIDWDKTPKHKFSKNGEDISLIDYYKKFCNVEIRDINQPLLVHRATERMPTGERQEKTILLIPELSYVAGLTDSIRSNFRVMKDLDEITKVAPGRRRDEIRLFVQEIKRNELTREMLSGWGLRLSNDIIQFNGRVLPPEEIFFGNKQKCDINRDKLTDWSSFATRNPVLRTPNLNKWYILYVNRDANVVHDFLTMLRNIARAIGMRINDPLKIVLWDDRNENYLQEIRKNFNHDYELVVAVFPTNRTDRYSALKRFTFTFSSRFLHSYRLCCVENPIASQVIISKTISNPIKLKSVTEKIALQINCKLGGALWTVALPMKVATMVCGIDVYHSGIGSGTRRSVAGFVASIDSQLTKWHSKICMQASKQELMDMLQVCLISAVTTFYKYNHSNPERIMIYRDGVGDGDLDYVMKYEVKQLLAAFKRIEPNYKPQLCVIVVQKRINTRLFINNRGGLGNPAAGTVVDSCITRRNYYDFFLVPQSVRQGSVSPIHYIVLHDSSDMKTDHIQRFTYKLCHLYYNWPGTIRVPAPCQYAHKLVYQVGQNIQVEPHHSLENTLYYL</sequence>
<keyword evidence="5" id="KW-0694">RNA-binding</keyword>
<dbReference type="GeneID" id="106741529"/>
<dbReference type="Pfam" id="PF02171">
    <property type="entry name" value="Piwi"/>
    <property type="match status" value="1"/>
</dbReference>